<reference evidence="3 5" key="1">
    <citation type="submission" date="2017-07" db="EMBL/GenBank/DDBJ databases">
        <title>Tamlnaduibacter salinus (Mi-7) genome sequencing.</title>
        <authorList>
            <person name="Verma A."/>
            <person name="Krishnamurthi S."/>
        </authorList>
    </citation>
    <scope>NUCLEOTIDE SEQUENCE [LARGE SCALE GENOMIC DNA]</scope>
    <source>
        <strain evidence="3 5">Mi-7</strain>
    </source>
</reference>
<sequence>MPRDIRLGWEVETLNKAYRQGYMTGVMGMARERCPYRGDVVIAAWEAGWDDGQNELEQQEKERRANPWIA</sequence>
<dbReference type="RefSeq" id="WP_095612141.1">
    <property type="nucleotide sequence ID" value="NZ_NMPM01000104.1"/>
</dbReference>
<comment type="caution">
    <text evidence="3">The sequence shown here is derived from an EMBL/GenBank/DDBJ whole genome shotgun (WGS) entry which is preliminary data.</text>
</comment>
<gene>
    <name evidence="4" type="ORF">C8D92_104135</name>
    <name evidence="3" type="ORF">CF392_14415</name>
</gene>
<dbReference type="GO" id="GO:0006417">
    <property type="term" value="P:regulation of translation"/>
    <property type="evidence" value="ECO:0007669"/>
    <property type="project" value="UniProtKB-KW"/>
</dbReference>
<name>A0A2A2HYY3_9GAMM</name>
<dbReference type="AlphaFoldDB" id="A0A2A2HYY3"/>
<dbReference type="Pfam" id="PF04957">
    <property type="entry name" value="RMF"/>
    <property type="match status" value="1"/>
</dbReference>
<evidence type="ECO:0000313" key="5">
    <source>
        <dbReference type="Proteomes" id="UP000218332"/>
    </source>
</evidence>
<keyword evidence="5" id="KW-1185">Reference proteome</keyword>
<organism evidence="3 5">
    <name type="scientific">Tamilnaduibacter salinus</name>
    <dbReference type="NCBI Taxonomy" id="1484056"/>
    <lineage>
        <taxon>Bacteria</taxon>
        <taxon>Pseudomonadati</taxon>
        <taxon>Pseudomonadota</taxon>
        <taxon>Gammaproteobacteria</taxon>
        <taxon>Pseudomonadales</taxon>
        <taxon>Marinobacteraceae</taxon>
        <taxon>Tamilnaduibacter</taxon>
    </lineage>
</organism>
<evidence type="ECO:0000256" key="1">
    <source>
        <dbReference type="ARBA" id="ARBA00022490"/>
    </source>
</evidence>
<dbReference type="NCBIfam" id="NF011162">
    <property type="entry name" value="PRK14563.1"/>
    <property type="match status" value="1"/>
</dbReference>
<dbReference type="Proteomes" id="UP000218332">
    <property type="component" value="Unassembled WGS sequence"/>
</dbReference>
<dbReference type="Gene3D" id="1.10.10.620">
    <property type="entry name" value="ribosome modulation factor like domain"/>
    <property type="match status" value="1"/>
</dbReference>
<evidence type="ECO:0000313" key="3">
    <source>
        <dbReference type="EMBL" id="PAV24791.1"/>
    </source>
</evidence>
<protein>
    <submittedName>
        <fullName evidence="4">Ribosome modulation factor</fullName>
    </submittedName>
</protein>
<dbReference type="EMBL" id="QEKQ01000004">
    <property type="protein sequence ID" value="PVY76903.1"/>
    <property type="molecule type" value="Genomic_DNA"/>
</dbReference>
<proteinExistence type="predicted"/>
<accession>A0A2A2HYY3</accession>
<keyword evidence="2" id="KW-0810">Translation regulation</keyword>
<evidence type="ECO:0000313" key="6">
    <source>
        <dbReference type="Proteomes" id="UP000245887"/>
    </source>
</evidence>
<reference evidence="4 6" key="2">
    <citation type="submission" date="2018-04" db="EMBL/GenBank/DDBJ databases">
        <title>Genomic Encyclopedia of Type Strains, Phase IV (KMG-IV): sequencing the most valuable type-strain genomes for metagenomic binning, comparative biology and taxonomic classification.</title>
        <authorList>
            <person name="Goeker M."/>
        </authorList>
    </citation>
    <scope>NUCLEOTIDE SEQUENCE [LARGE SCALE GENOMIC DNA]</scope>
    <source>
        <strain evidence="4 6">DSM 28688</strain>
    </source>
</reference>
<evidence type="ECO:0000256" key="2">
    <source>
        <dbReference type="ARBA" id="ARBA00022845"/>
    </source>
</evidence>
<dbReference type="OrthoDB" id="6370285at2"/>
<dbReference type="InterPro" id="IPR023200">
    <property type="entry name" value="RMF_sf"/>
</dbReference>
<dbReference type="Proteomes" id="UP000245887">
    <property type="component" value="Unassembled WGS sequence"/>
</dbReference>
<keyword evidence="1" id="KW-0963">Cytoplasm</keyword>
<dbReference type="InterPro" id="IPR007040">
    <property type="entry name" value="Ribosome_modulation_factor"/>
</dbReference>
<evidence type="ECO:0000313" key="4">
    <source>
        <dbReference type="EMBL" id="PVY76903.1"/>
    </source>
</evidence>
<dbReference type="EMBL" id="NMPM01000104">
    <property type="protein sequence ID" value="PAV24791.1"/>
    <property type="molecule type" value="Genomic_DNA"/>
</dbReference>